<dbReference type="GO" id="GO:0016787">
    <property type="term" value="F:hydrolase activity"/>
    <property type="evidence" value="ECO:0007669"/>
    <property type="project" value="UniProtKB-KW"/>
</dbReference>
<proteinExistence type="predicted"/>
<protein>
    <submittedName>
        <fullName evidence="3">MBL fold hydrolase</fullName>
    </submittedName>
</protein>
<sequence length="271" mass="31490">MARIIFQTKAWIGEKSNVGFINGTIMFSSVKLNVYSFNIDGVLIDTGAPRLLKEFKKFFIDVDIDQVVISHSHEDHIGGAAYLQNEHGLPIYMNRMMIEECSRKANYPFYRKMFWGSRKPFEAQELGKTFTSRNAIWDVIETPGHAIDHLSFLNRETGQLFSGDLFVQPRTNVILREESIPTIMESITHVLTYDFGELFCCHAGYVKESRQALIRKLQNLKELEASILELHKQGYHEKEIQRKLFKKKYPITFFSFGEWDSIHIIRSIIKS</sequence>
<accession>A0A920C6J5</accession>
<comment type="caution">
    <text evidence="3">The sequence shown here is derived from an EMBL/GenBank/DDBJ whole genome shotgun (WGS) entry which is preliminary data.</text>
</comment>
<dbReference type="Gene3D" id="3.60.15.10">
    <property type="entry name" value="Ribonuclease Z/Hydroxyacylglutathione hydrolase-like"/>
    <property type="match status" value="1"/>
</dbReference>
<reference evidence="3" key="1">
    <citation type="submission" date="2021-03" db="EMBL/GenBank/DDBJ databases">
        <title>Antimicrobial resistance genes in bacteria isolated from Japanese honey, and their potential for conferring macrolide and lincosamide resistance in the American foulbrood pathogen Paenibacillus larvae.</title>
        <authorList>
            <person name="Okamoto M."/>
            <person name="Kumagai M."/>
            <person name="Kanamori H."/>
            <person name="Takamatsu D."/>
        </authorList>
    </citation>
    <scope>NUCLEOTIDE SEQUENCE</scope>
    <source>
        <strain evidence="3">J43TS3</strain>
    </source>
</reference>
<evidence type="ECO:0000256" key="1">
    <source>
        <dbReference type="SAM" id="Coils"/>
    </source>
</evidence>
<name>A0A920C6J5_9BACI</name>
<dbReference type="PANTHER" id="PTHR23131">
    <property type="entry name" value="ENDORIBONUCLEASE LACTB2"/>
    <property type="match status" value="1"/>
</dbReference>
<evidence type="ECO:0000259" key="2">
    <source>
        <dbReference type="SMART" id="SM00849"/>
    </source>
</evidence>
<evidence type="ECO:0000313" key="4">
    <source>
        <dbReference type="Proteomes" id="UP000676917"/>
    </source>
</evidence>
<dbReference type="AlphaFoldDB" id="A0A920C6J5"/>
<dbReference type="EMBL" id="BORP01000001">
    <property type="protein sequence ID" value="GIO25752.1"/>
    <property type="molecule type" value="Genomic_DNA"/>
</dbReference>
<dbReference type="Pfam" id="PF00753">
    <property type="entry name" value="Lactamase_B"/>
    <property type="match status" value="1"/>
</dbReference>
<dbReference type="InterPro" id="IPR036866">
    <property type="entry name" value="RibonucZ/Hydroxyglut_hydro"/>
</dbReference>
<keyword evidence="3" id="KW-0378">Hydrolase</keyword>
<feature type="domain" description="Metallo-beta-lactamase" evidence="2">
    <location>
        <begin position="33"/>
        <end position="202"/>
    </location>
</feature>
<keyword evidence="4" id="KW-1185">Reference proteome</keyword>
<dbReference type="InterPro" id="IPR050662">
    <property type="entry name" value="Sec-metab_biosynth-thioest"/>
</dbReference>
<dbReference type="Proteomes" id="UP000676917">
    <property type="component" value="Unassembled WGS sequence"/>
</dbReference>
<dbReference type="InterPro" id="IPR001279">
    <property type="entry name" value="Metallo-B-lactamas"/>
</dbReference>
<keyword evidence="1" id="KW-0175">Coiled coil</keyword>
<evidence type="ECO:0000313" key="3">
    <source>
        <dbReference type="EMBL" id="GIO25752.1"/>
    </source>
</evidence>
<gene>
    <name evidence="3" type="ORF">J43TS3_03630</name>
</gene>
<feature type="coiled-coil region" evidence="1">
    <location>
        <begin position="206"/>
        <end position="233"/>
    </location>
</feature>
<organism evidence="3 4">
    <name type="scientific">Ornithinibacillus bavariensis</name>
    <dbReference type="NCBI Taxonomy" id="545502"/>
    <lineage>
        <taxon>Bacteria</taxon>
        <taxon>Bacillati</taxon>
        <taxon>Bacillota</taxon>
        <taxon>Bacilli</taxon>
        <taxon>Bacillales</taxon>
        <taxon>Bacillaceae</taxon>
        <taxon>Ornithinibacillus</taxon>
    </lineage>
</organism>
<dbReference type="SUPFAM" id="SSF56281">
    <property type="entry name" value="Metallo-hydrolase/oxidoreductase"/>
    <property type="match status" value="1"/>
</dbReference>
<dbReference type="SMART" id="SM00849">
    <property type="entry name" value="Lactamase_B"/>
    <property type="match status" value="1"/>
</dbReference>